<feature type="domain" description="SCP2" evidence="1">
    <location>
        <begin position="15"/>
        <end position="111"/>
    </location>
</feature>
<evidence type="ECO:0000259" key="1">
    <source>
        <dbReference type="Pfam" id="PF02036"/>
    </source>
</evidence>
<dbReference type="GO" id="GO:0006744">
    <property type="term" value="P:ubiquinone biosynthetic process"/>
    <property type="evidence" value="ECO:0007669"/>
    <property type="project" value="InterPro"/>
</dbReference>
<dbReference type="HAMAP" id="MF_02215">
    <property type="entry name" value="UbiJ"/>
    <property type="match status" value="1"/>
</dbReference>
<name>A0A3B0YEE4_9ZZZZ</name>
<reference evidence="2" key="1">
    <citation type="submission" date="2018-06" db="EMBL/GenBank/DDBJ databases">
        <authorList>
            <person name="Zhirakovskaya E."/>
        </authorList>
    </citation>
    <scope>NUCLEOTIDE SEQUENCE</scope>
</reference>
<dbReference type="AlphaFoldDB" id="A0A3B0YEE4"/>
<accession>A0A3B0YEE4</accession>
<dbReference type="InterPro" id="IPR036527">
    <property type="entry name" value="SCP2_sterol-bd_dom_sf"/>
</dbReference>
<evidence type="ECO:0000313" key="2">
    <source>
        <dbReference type="EMBL" id="VAW79275.1"/>
    </source>
</evidence>
<dbReference type="EMBL" id="UOFM01000300">
    <property type="protein sequence ID" value="VAW79275.1"/>
    <property type="molecule type" value="Genomic_DNA"/>
</dbReference>
<dbReference type="InterPro" id="IPR038989">
    <property type="entry name" value="UbiJ"/>
</dbReference>
<organism evidence="2">
    <name type="scientific">hydrothermal vent metagenome</name>
    <dbReference type="NCBI Taxonomy" id="652676"/>
    <lineage>
        <taxon>unclassified sequences</taxon>
        <taxon>metagenomes</taxon>
        <taxon>ecological metagenomes</taxon>
    </lineage>
</organism>
<dbReference type="Pfam" id="PF02036">
    <property type="entry name" value="SCP2"/>
    <property type="match status" value="1"/>
</dbReference>
<dbReference type="PANTHER" id="PTHR38693">
    <property type="entry name" value="UBIQUINONE BIOSYNTHESIS PROTEIN UBIJ"/>
    <property type="match status" value="1"/>
</dbReference>
<dbReference type="PANTHER" id="PTHR38693:SF1">
    <property type="entry name" value="UBIQUINONE BIOSYNTHESIS ACCESSORY FACTOR UBIJ"/>
    <property type="match status" value="1"/>
</dbReference>
<dbReference type="InterPro" id="IPR003033">
    <property type="entry name" value="SCP2_sterol-bd_dom"/>
</dbReference>
<dbReference type="SUPFAM" id="SSF55718">
    <property type="entry name" value="SCP-like"/>
    <property type="match status" value="1"/>
</dbReference>
<gene>
    <name evidence="2" type="ORF">MNBD_GAMMA14-659</name>
</gene>
<protein>
    <recommendedName>
        <fullName evidence="1">SCP2 domain-containing protein</fullName>
    </recommendedName>
</protein>
<sequence>MSTPALLSAALESAFDLYLRQDPDALQRCAALQDKVIAVNLTGTDFTLYFLPDAEGIKVLTCYEGEPDTLLRGTPAGFARLALEAREDALFHGAVEISGDTEIGQQFQDLLTGVDWDWEEQLSKITGDMVAHQVGKLARRGQKWLGETSETLQQDVTEYLQEEAQLLPTRVEIKTFLDDVDQLRADTDRLSARVDRLLKIQGPET</sequence>
<proteinExistence type="inferred from homology"/>